<dbReference type="EMBL" id="CP017561">
    <property type="protein sequence ID" value="QXE07145.1"/>
    <property type="molecule type" value="Genomic_DNA"/>
</dbReference>
<evidence type="ECO:0000256" key="1">
    <source>
        <dbReference type="SAM" id="MobiDB-lite"/>
    </source>
</evidence>
<evidence type="ECO:0000259" key="2">
    <source>
        <dbReference type="Pfam" id="PF10908"/>
    </source>
</evidence>
<reference evidence="3" key="1">
    <citation type="submission" date="2016-09" db="EMBL/GenBank/DDBJ databases">
        <title>The Complete Genome of Burkholderia sprentiae wsm5005.</title>
        <authorList>
            <person name="De Meyer S."/>
            <person name="Wang P."/>
            <person name="Terpolilli J."/>
        </authorList>
    </citation>
    <scope>NUCLEOTIDE SEQUENCE [LARGE SCALE GENOMIC DNA]</scope>
    <source>
        <strain evidence="3">WSM5005</strain>
    </source>
</reference>
<feature type="domain" description="Tlde1" evidence="2">
    <location>
        <begin position="21"/>
        <end position="111"/>
    </location>
</feature>
<gene>
    <name evidence="3" type="ORF">BJG93_35465</name>
</gene>
<proteinExistence type="predicted"/>
<dbReference type="Proteomes" id="UP000179860">
    <property type="component" value="Chromosome 1"/>
</dbReference>
<dbReference type="AlphaFoldDB" id="A0A8F4KI75"/>
<dbReference type="InterPro" id="IPR038063">
    <property type="entry name" value="Transpep_catalytic_dom"/>
</dbReference>
<protein>
    <submittedName>
        <fullName evidence="3">DUF2778 domain-containing protein</fullName>
    </submittedName>
</protein>
<dbReference type="OrthoDB" id="7569468at2"/>
<keyword evidence="4" id="KW-1185">Reference proteome</keyword>
<evidence type="ECO:0000313" key="4">
    <source>
        <dbReference type="Proteomes" id="UP000179860"/>
    </source>
</evidence>
<name>A0A8F4KI75_9BURK</name>
<dbReference type="Pfam" id="PF10908">
    <property type="entry name" value="Tlde1_dom"/>
    <property type="match status" value="1"/>
</dbReference>
<evidence type="ECO:0000313" key="3">
    <source>
        <dbReference type="EMBL" id="QXE07145.1"/>
    </source>
</evidence>
<sequence>MTWTYSQASGTLSRNGNLVARGYSGHGAGKNKHSMQTVRSVGPIPKGSYTIGSPRHSARVGPFAMPLTPHPETQTFGRDAFFIHGDSKRHPGSASNGCIVISERAVRERVWSSGDHRLLVER</sequence>
<dbReference type="InterPro" id="IPR021225">
    <property type="entry name" value="Tlde1_dom"/>
</dbReference>
<dbReference type="Gene3D" id="2.40.440.10">
    <property type="entry name" value="L,D-transpeptidase catalytic domain-like"/>
    <property type="match status" value="1"/>
</dbReference>
<dbReference type="KEGG" id="pspw:BJG93_35465"/>
<organism evidence="3 4">
    <name type="scientific">Paraburkholderia sprentiae WSM5005</name>
    <dbReference type="NCBI Taxonomy" id="754502"/>
    <lineage>
        <taxon>Bacteria</taxon>
        <taxon>Pseudomonadati</taxon>
        <taxon>Pseudomonadota</taxon>
        <taxon>Betaproteobacteria</taxon>
        <taxon>Burkholderiales</taxon>
        <taxon>Burkholderiaceae</taxon>
        <taxon>Paraburkholderia</taxon>
    </lineage>
</organism>
<accession>A0A8F4KI75</accession>
<feature type="region of interest" description="Disordered" evidence="1">
    <location>
        <begin position="24"/>
        <end position="70"/>
    </location>
</feature>